<dbReference type="PANTHER" id="PTHR12304:SF46">
    <property type="entry name" value="INOSINE-ADENOSINE-GUANOSINE-NUCLEOSIDE HYDROLASE"/>
    <property type="match status" value="1"/>
</dbReference>
<evidence type="ECO:0000313" key="4">
    <source>
        <dbReference type="EMBL" id="SVC04090.1"/>
    </source>
</evidence>
<dbReference type="InterPro" id="IPR023186">
    <property type="entry name" value="IUNH"/>
</dbReference>
<dbReference type="SUPFAM" id="SSF53590">
    <property type="entry name" value="Nucleoside hydrolase"/>
    <property type="match status" value="1"/>
</dbReference>
<protein>
    <recommendedName>
        <fullName evidence="3">Inosine/uridine-preferring nucleoside hydrolase domain-containing protein</fullName>
    </recommendedName>
</protein>
<gene>
    <name evidence="4" type="ORF">METZ01_LOCUS256944</name>
</gene>
<keyword evidence="2" id="KW-0326">Glycosidase</keyword>
<proteinExistence type="predicted"/>
<dbReference type="InterPro" id="IPR036452">
    <property type="entry name" value="Ribo_hydro-like"/>
</dbReference>
<dbReference type="InterPro" id="IPR001910">
    <property type="entry name" value="Inosine/uridine_hydrolase_dom"/>
</dbReference>
<dbReference type="GO" id="GO:0006152">
    <property type="term" value="P:purine nucleoside catabolic process"/>
    <property type="evidence" value="ECO:0007669"/>
    <property type="project" value="TreeGrafter"/>
</dbReference>
<feature type="domain" description="Inosine/uridine-preferring nucleoside hydrolase" evidence="3">
    <location>
        <begin position="16"/>
        <end position="285"/>
    </location>
</feature>
<dbReference type="GO" id="GO:0005829">
    <property type="term" value="C:cytosol"/>
    <property type="evidence" value="ECO:0007669"/>
    <property type="project" value="TreeGrafter"/>
</dbReference>
<dbReference type="GO" id="GO:0008477">
    <property type="term" value="F:purine nucleosidase activity"/>
    <property type="evidence" value="ECO:0007669"/>
    <property type="project" value="TreeGrafter"/>
</dbReference>
<dbReference type="Gene3D" id="3.90.245.10">
    <property type="entry name" value="Ribonucleoside hydrolase-like"/>
    <property type="match status" value="1"/>
</dbReference>
<accession>A0A382IWH6</accession>
<keyword evidence="1" id="KW-0378">Hydrolase</keyword>
<organism evidence="4">
    <name type="scientific">marine metagenome</name>
    <dbReference type="NCBI Taxonomy" id="408172"/>
    <lineage>
        <taxon>unclassified sequences</taxon>
        <taxon>metagenomes</taxon>
        <taxon>ecological metagenomes</taxon>
    </lineage>
</organism>
<reference evidence="4" key="1">
    <citation type="submission" date="2018-05" db="EMBL/GenBank/DDBJ databases">
        <authorList>
            <person name="Lanie J.A."/>
            <person name="Ng W.-L."/>
            <person name="Kazmierczak K.M."/>
            <person name="Andrzejewski T.M."/>
            <person name="Davidsen T.M."/>
            <person name="Wayne K.J."/>
            <person name="Tettelin H."/>
            <person name="Glass J.I."/>
            <person name="Rusch D."/>
            <person name="Podicherti R."/>
            <person name="Tsui H.-C.T."/>
            <person name="Winkler M.E."/>
        </authorList>
    </citation>
    <scope>NUCLEOTIDE SEQUENCE</scope>
</reference>
<feature type="non-terminal residue" evidence="4">
    <location>
        <position position="1"/>
    </location>
</feature>
<sequence length="312" mass="34900">VFSIGPNSSANNPLPLILDTDIGDDIDDTWALMMLLRSEAIDTKLITTDFGNTRYRTRLLAKLLDSIGYGNIPVGIGPDPTDKAGNQSEWLGDYQLEDYPGQIYEDGIQALIDTIKQSPEPATLLCIGPVMNIAEALRRDPSIAKNARFVGMHGSIRTGYDGEPKPAAEWNVKVDPKSLQTVFSAPWECSITPLDTCGLVKLKGETYQKVFQSRDVWMKVLMDNYRMWLPKVTWLDPKPDFRLMSSTLFDTVAVHLAHSEEFLVMEDLPLRVTDDGYTVIDEKNGRIVRCATAWKNQSAFEDKLVQVINGEV</sequence>
<dbReference type="AlphaFoldDB" id="A0A382IWH6"/>
<dbReference type="EMBL" id="UINC01070161">
    <property type="protein sequence ID" value="SVC04090.1"/>
    <property type="molecule type" value="Genomic_DNA"/>
</dbReference>
<name>A0A382IWH6_9ZZZZ</name>
<evidence type="ECO:0000256" key="2">
    <source>
        <dbReference type="ARBA" id="ARBA00023295"/>
    </source>
</evidence>
<dbReference type="PANTHER" id="PTHR12304">
    <property type="entry name" value="INOSINE-URIDINE PREFERRING NUCLEOSIDE HYDROLASE"/>
    <property type="match status" value="1"/>
</dbReference>
<evidence type="ECO:0000256" key="1">
    <source>
        <dbReference type="ARBA" id="ARBA00022801"/>
    </source>
</evidence>
<dbReference type="Pfam" id="PF01156">
    <property type="entry name" value="IU_nuc_hydro"/>
    <property type="match status" value="1"/>
</dbReference>
<evidence type="ECO:0000259" key="3">
    <source>
        <dbReference type="Pfam" id="PF01156"/>
    </source>
</evidence>